<proteinExistence type="predicted"/>
<reference evidence="1" key="1">
    <citation type="submission" date="2023-04" db="EMBL/GenBank/DDBJ databases">
        <title>Draft Genome sequencing of Naganishia species isolated from polar environments using Oxford Nanopore Technology.</title>
        <authorList>
            <person name="Leo P."/>
            <person name="Venkateswaran K."/>
        </authorList>
    </citation>
    <scope>NUCLEOTIDE SEQUENCE</scope>
    <source>
        <strain evidence="1">MNA-CCFEE 5262</strain>
    </source>
</reference>
<comment type="caution">
    <text evidence="1">The sequence shown here is derived from an EMBL/GenBank/DDBJ whole genome shotgun (WGS) entry which is preliminary data.</text>
</comment>
<evidence type="ECO:0000313" key="1">
    <source>
        <dbReference type="EMBL" id="KAJ9110749.1"/>
    </source>
</evidence>
<keyword evidence="2" id="KW-1185">Reference proteome</keyword>
<dbReference type="EMBL" id="JASBWS010000022">
    <property type="protein sequence ID" value="KAJ9110749.1"/>
    <property type="molecule type" value="Genomic_DNA"/>
</dbReference>
<protein>
    <submittedName>
        <fullName evidence="1">Uncharacterized protein</fullName>
    </submittedName>
</protein>
<name>A0ACC2WHR5_9TREE</name>
<dbReference type="Proteomes" id="UP001230649">
    <property type="component" value="Unassembled WGS sequence"/>
</dbReference>
<sequence>MVWFRTPLGSLMTASRTINFQQAEVSRLVSHLREQISKQNKALKKAAQQIRENSKTAAELEEARREIIGLKRELGRLSTNGPAALHMPGNAFKSPVVVRPIPQQRSSSDAGRQFLITGAFPEGGRNGRDEVNGQTTNDGFGDRGPIESAAPYDQ</sequence>
<accession>A0ACC2WHR5</accession>
<evidence type="ECO:0000313" key="2">
    <source>
        <dbReference type="Proteomes" id="UP001230649"/>
    </source>
</evidence>
<gene>
    <name evidence="1" type="ORF">QFC20_002790</name>
</gene>
<organism evidence="1 2">
    <name type="scientific">Naganishia adeliensis</name>
    <dbReference type="NCBI Taxonomy" id="92952"/>
    <lineage>
        <taxon>Eukaryota</taxon>
        <taxon>Fungi</taxon>
        <taxon>Dikarya</taxon>
        <taxon>Basidiomycota</taxon>
        <taxon>Agaricomycotina</taxon>
        <taxon>Tremellomycetes</taxon>
        <taxon>Filobasidiales</taxon>
        <taxon>Filobasidiaceae</taxon>
        <taxon>Naganishia</taxon>
    </lineage>
</organism>